<gene>
    <name evidence="1" type="ORF">B9Q07_10990</name>
</gene>
<accession>A0A2R6BH94</accession>
<organism evidence="1 2">
    <name type="scientific">Candidatus Marsarchaeota G2 archaeon ECH_B_3</name>
    <dbReference type="NCBI Taxonomy" id="1978161"/>
    <lineage>
        <taxon>Archaea</taxon>
        <taxon>Candidatus Marsarchaeota</taxon>
        <taxon>Candidatus Marsarchaeota group 2</taxon>
    </lineage>
</organism>
<dbReference type="Proteomes" id="UP000241972">
    <property type="component" value="Unassembled WGS sequence"/>
</dbReference>
<protein>
    <submittedName>
        <fullName evidence="1">Uncharacterized protein</fullName>
    </submittedName>
</protein>
<evidence type="ECO:0000313" key="2">
    <source>
        <dbReference type="Proteomes" id="UP000241972"/>
    </source>
</evidence>
<reference evidence="1 2" key="1">
    <citation type="submission" date="2017-04" db="EMBL/GenBank/DDBJ databases">
        <title>Novel microbial lineages endemic to geothermal iron-oxide mats fill important gaps in the evolutionary history of Archaea.</title>
        <authorList>
            <person name="Jay Z.J."/>
            <person name="Beam J.P."/>
            <person name="Dlakic M."/>
            <person name="Rusch D.B."/>
            <person name="Kozubal M.A."/>
            <person name="Inskeep W.P."/>
        </authorList>
    </citation>
    <scope>NUCLEOTIDE SEQUENCE [LARGE SCALE GENOMIC DNA]</scope>
    <source>
        <strain evidence="1">ECH_B_3</strain>
    </source>
</reference>
<comment type="caution">
    <text evidence="1">The sequence shown here is derived from an EMBL/GenBank/DDBJ whole genome shotgun (WGS) entry which is preliminary data.</text>
</comment>
<dbReference type="AlphaFoldDB" id="A0A2R6BH94"/>
<dbReference type="EMBL" id="NEXI01000044">
    <property type="protein sequence ID" value="PSN98010.1"/>
    <property type="molecule type" value="Genomic_DNA"/>
</dbReference>
<name>A0A2R6BH94_9ARCH</name>
<evidence type="ECO:0000313" key="1">
    <source>
        <dbReference type="EMBL" id="PSN98010.1"/>
    </source>
</evidence>
<sequence>MTFPTGMVTIKGVEYIGLVAEAHLVNFLESMGYRVDLLYGHNVEIRRISGVTWTISVWGSMERSWRICLPVLGQC</sequence>
<proteinExistence type="predicted"/>